<dbReference type="Pfam" id="PF04479">
    <property type="entry name" value="RTA1"/>
    <property type="match status" value="2"/>
</dbReference>
<name>A0A0B8N5Q4_TALPI</name>
<feature type="transmembrane region" description="Helical" evidence="5">
    <location>
        <begin position="76"/>
        <end position="101"/>
    </location>
</feature>
<feature type="transmembrane region" description="Helical" evidence="5">
    <location>
        <begin position="160"/>
        <end position="184"/>
    </location>
</feature>
<reference evidence="7" key="1">
    <citation type="journal article" date="2015" name="Genome Announc.">
        <title>Draft genome sequence of Talaromyces cellulolyticus strain Y-94, a source of lignocellulosic biomass-degrading enzymes.</title>
        <authorList>
            <person name="Fujii T."/>
            <person name="Koike H."/>
            <person name="Sawayama S."/>
            <person name="Yano S."/>
            <person name="Inoue H."/>
        </authorList>
    </citation>
    <scope>NUCLEOTIDE SEQUENCE [LARGE SCALE GENOMIC DNA]</scope>
    <source>
        <strain evidence="7">Y-94</strain>
    </source>
</reference>
<comment type="subcellular location">
    <subcellularLocation>
        <location evidence="1">Membrane</location>
        <topology evidence="1">Multi-pass membrane protein</topology>
    </subcellularLocation>
</comment>
<proteinExistence type="predicted"/>
<feature type="transmembrane region" description="Helical" evidence="5">
    <location>
        <begin position="12"/>
        <end position="34"/>
    </location>
</feature>
<dbReference type="PANTHER" id="PTHR31465">
    <property type="entry name" value="PROTEIN RTA1-RELATED"/>
    <property type="match status" value="1"/>
</dbReference>
<dbReference type="EMBL" id="DF933839">
    <property type="protein sequence ID" value="GAM42019.1"/>
    <property type="molecule type" value="Genomic_DNA"/>
</dbReference>
<keyword evidence="2 5" id="KW-0812">Transmembrane</keyword>
<evidence type="ECO:0000256" key="4">
    <source>
        <dbReference type="ARBA" id="ARBA00023136"/>
    </source>
</evidence>
<feature type="transmembrane region" description="Helical" evidence="5">
    <location>
        <begin position="261"/>
        <end position="279"/>
    </location>
</feature>
<sequence>MAESIYFYDPSLAASILFTILYMLPFGYHLYMSVLARYFSGRYNRVGYFVPIMIGAGIEIVAYATRAASVKSPDDVGLYATSSSLIVIAPVLVCASLYILIGRLIGSTGKRPLLFGGRVSSIWIPRIFVTSDILSFLTQASGSGLASSNDWTGSTKDAGIGVLIFGLALQLVTFLLFLVLVIWYDVRVGPTKSSGRDEVRSVLTGIYISGFFITVSKPSTGALERKQSNEITDRQQVRLIYRLIEFSMGIGTYTWNHEWPLYVLEAVPMLLAMITLGWYHPARYLPEGLPKSTELESRETVHN</sequence>
<evidence type="ECO:0000256" key="5">
    <source>
        <dbReference type="SAM" id="Phobius"/>
    </source>
</evidence>
<organism evidence="6 7">
    <name type="scientific">Talaromyces pinophilus</name>
    <name type="common">Penicillium pinophilum</name>
    <dbReference type="NCBI Taxonomy" id="128442"/>
    <lineage>
        <taxon>Eukaryota</taxon>
        <taxon>Fungi</taxon>
        <taxon>Dikarya</taxon>
        <taxon>Ascomycota</taxon>
        <taxon>Pezizomycotina</taxon>
        <taxon>Eurotiomycetes</taxon>
        <taxon>Eurotiomycetidae</taxon>
        <taxon>Eurotiales</taxon>
        <taxon>Trichocomaceae</taxon>
        <taxon>Talaromyces</taxon>
        <taxon>Talaromyces sect. Talaromyces</taxon>
    </lineage>
</organism>
<evidence type="ECO:0000256" key="2">
    <source>
        <dbReference type="ARBA" id="ARBA00022692"/>
    </source>
</evidence>
<keyword evidence="3 5" id="KW-1133">Transmembrane helix</keyword>
<gene>
    <name evidence="6" type="ORF">TCE0_043f15617</name>
</gene>
<dbReference type="GO" id="GO:0016020">
    <property type="term" value="C:membrane"/>
    <property type="evidence" value="ECO:0007669"/>
    <property type="project" value="UniProtKB-SubCell"/>
</dbReference>
<evidence type="ECO:0000313" key="6">
    <source>
        <dbReference type="EMBL" id="GAM42019.1"/>
    </source>
</evidence>
<evidence type="ECO:0000313" key="7">
    <source>
        <dbReference type="Proteomes" id="UP000053095"/>
    </source>
</evidence>
<keyword evidence="4 5" id="KW-0472">Membrane</keyword>
<dbReference type="AlphaFoldDB" id="A0A0B8N5Q4"/>
<dbReference type="Proteomes" id="UP000053095">
    <property type="component" value="Unassembled WGS sequence"/>
</dbReference>
<evidence type="ECO:0000256" key="1">
    <source>
        <dbReference type="ARBA" id="ARBA00004141"/>
    </source>
</evidence>
<protein>
    <submittedName>
        <fullName evidence="6">RTA1 domain protein</fullName>
    </submittedName>
</protein>
<dbReference type="PANTHER" id="PTHR31465:SF32">
    <property type="entry name" value="DOMAIN PROTEIN, PUTATIVE-RELATED"/>
    <property type="match status" value="1"/>
</dbReference>
<evidence type="ECO:0000256" key="3">
    <source>
        <dbReference type="ARBA" id="ARBA00022989"/>
    </source>
</evidence>
<feature type="transmembrane region" description="Helical" evidence="5">
    <location>
        <begin position="46"/>
        <end position="64"/>
    </location>
</feature>
<keyword evidence="7" id="KW-1185">Reference proteome</keyword>
<accession>A0A0B8N5Q4</accession>
<dbReference type="InterPro" id="IPR007568">
    <property type="entry name" value="RTA1"/>
</dbReference>